<dbReference type="PROSITE" id="PS51819">
    <property type="entry name" value="VOC"/>
    <property type="match status" value="1"/>
</dbReference>
<feature type="domain" description="VOC" evidence="2">
    <location>
        <begin position="29"/>
        <end position="171"/>
    </location>
</feature>
<evidence type="ECO:0000313" key="4">
    <source>
        <dbReference type="Proteomes" id="UP000662314"/>
    </source>
</evidence>
<dbReference type="GO" id="GO:0046491">
    <property type="term" value="P:L-methylmalonyl-CoA metabolic process"/>
    <property type="evidence" value="ECO:0007669"/>
    <property type="project" value="TreeGrafter"/>
</dbReference>
<gene>
    <name evidence="3" type="ORF">I8752_15465</name>
</gene>
<dbReference type="Pfam" id="PF00903">
    <property type="entry name" value="Glyoxalase"/>
    <property type="match status" value="1"/>
</dbReference>
<dbReference type="AlphaFoldDB" id="A0A8J7I1N6"/>
<dbReference type="InterPro" id="IPR037523">
    <property type="entry name" value="VOC_core"/>
</dbReference>
<comment type="caution">
    <text evidence="3">The sequence shown here is derived from an EMBL/GenBank/DDBJ whole genome shotgun (WGS) entry which is preliminary data.</text>
</comment>
<dbReference type="EMBL" id="JAECZA010000070">
    <property type="protein sequence ID" value="MBH8574394.1"/>
    <property type="molecule type" value="Genomic_DNA"/>
</dbReference>
<dbReference type="GO" id="GO:0004493">
    <property type="term" value="F:methylmalonyl-CoA epimerase activity"/>
    <property type="evidence" value="ECO:0007669"/>
    <property type="project" value="TreeGrafter"/>
</dbReference>
<dbReference type="Gene3D" id="3.10.180.10">
    <property type="entry name" value="2,3-Dihydroxybiphenyl 1,2-Dioxygenase, domain 1"/>
    <property type="match status" value="1"/>
</dbReference>
<sequence>MTMLEGLFFFGSTSLDSTDDEKTTPMLEGLFHCNVNVSDLDRSLPFYEMLGFKVIVDFRDGMSSPELATALGLSQAKLRGVHLSVGDDPTLTRIDLVEFQDPKTAGKPYPHLHHTGINRISIRTKNLKQMYEDLKAKKVNFLSEPVTLPGTDFTFVCFTDPDGTVLQLVEGNL</sequence>
<protein>
    <submittedName>
        <fullName evidence="3">VOC family protein</fullName>
    </submittedName>
</protein>
<dbReference type="InterPro" id="IPR051785">
    <property type="entry name" value="MMCE/EMCE_epimerase"/>
</dbReference>
<dbReference type="InterPro" id="IPR004360">
    <property type="entry name" value="Glyas_Fos-R_dOase_dom"/>
</dbReference>
<accession>A0A8J7I1N6</accession>
<reference evidence="3 4" key="1">
    <citation type="journal article" date="2021" name="Int. J. Syst. Evol. Microbiol.">
        <title>Amazonocrinis nigriterrae gen. nov., sp. nov., Atlanticothrix silvestris gen. nov., sp. nov. and Dendronalium phyllosphericum gen. nov., sp. nov., nostocacean cyanobacteria from Brazilian environments.</title>
        <authorList>
            <person name="Alvarenga D.O."/>
            <person name="Andreote A.P.D."/>
            <person name="Branco L.H.Z."/>
            <person name="Delbaje E."/>
            <person name="Cruz R.B."/>
            <person name="Varani A.M."/>
            <person name="Fiore M.F."/>
        </authorList>
    </citation>
    <scope>NUCLEOTIDE SEQUENCE [LARGE SCALE GENOMIC DNA]</scope>
    <source>
        <strain evidence="3 4">CENA369</strain>
    </source>
</reference>
<dbReference type="PANTHER" id="PTHR43048:SF6">
    <property type="entry name" value="BLR8189 PROTEIN"/>
    <property type="match status" value="1"/>
</dbReference>
<dbReference type="GO" id="GO:0046872">
    <property type="term" value="F:metal ion binding"/>
    <property type="evidence" value="ECO:0007669"/>
    <property type="project" value="UniProtKB-KW"/>
</dbReference>
<evidence type="ECO:0000313" key="3">
    <source>
        <dbReference type="EMBL" id="MBH8574394.1"/>
    </source>
</evidence>
<keyword evidence="4" id="KW-1185">Reference proteome</keyword>
<evidence type="ECO:0000256" key="1">
    <source>
        <dbReference type="ARBA" id="ARBA00022723"/>
    </source>
</evidence>
<dbReference type="RefSeq" id="WP_214433206.1">
    <property type="nucleotide sequence ID" value="NZ_CAWPUQ010000307.1"/>
</dbReference>
<dbReference type="SUPFAM" id="SSF54593">
    <property type="entry name" value="Glyoxalase/Bleomycin resistance protein/Dihydroxybiphenyl dioxygenase"/>
    <property type="match status" value="1"/>
</dbReference>
<dbReference type="PANTHER" id="PTHR43048">
    <property type="entry name" value="METHYLMALONYL-COA EPIMERASE"/>
    <property type="match status" value="1"/>
</dbReference>
<organism evidence="3 4">
    <name type="scientific">Dendronalium phyllosphericum CENA369</name>
    <dbReference type="NCBI Taxonomy" id="1725256"/>
    <lineage>
        <taxon>Bacteria</taxon>
        <taxon>Bacillati</taxon>
        <taxon>Cyanobacteriota</taxon>
        <taxon>Cyanophyceae</taxon>
        <taxon>Nostocales</taxon>
        <taxon>Nostocaceae</taxon>
        <taxon>Dendronalium</taxon>
        <taxon>Dendronalium phyllosphericum</taxon>
    </lineage>
</organism>
<proteinExistence type="predicted"/>
<dbReference type="InterPro" id="IPR029068">
    <property type="entry name" value="Glyas_Bleomycin-R_OHBP_Dase"/>
</dbReference>
<name>A0A8J7I1N6_9NOST</name>
<keyword evidence="1" id="KW-0479">Metal-binding</keyword>
<evidence type="ECO:0000259" key="2">
    <source>
        <dbReference type="PROSITE" id="PS51819"/>
    </source>
</evidence>
<dbReference type="Proteomes" id="UP000662314">
    <property type="component" value="Unassembled WGS sequence"/>
</dbReference>